<dbReference type="RefSeq" id="XP_018669638.1">
    <property type="nucleotide sequence ID" value="XM_018814093.2"/>
</dbReference>
<gene>
    <name evidence="2" type="primary">LOC101243397</name>
</gene>
<keyword evidence="1" id="KW-0472">Membrane</keyword>
<feature type="transmembrane region" description="Helical" evidence="1">
    <location>
        <begin position="106"/>
        <end position="126"/>
    </location>
</feature>
<dbReference type="HOGENOM" id="CLU_2037233_0_0_1"/>
<dbReference type="EMBL" id="EAAA01000782">
    <property type="status" value="NOT_ANNOTATED_CDS"/>
    <property type="molecule type" value="Genomic_DNA"/>
</dbReference>
<dbReference type="KEGG" id="cin:101243397"/>
<dbReference type="PANTHER" id="PTHR44444">
    <property type="entry name" value="PROTEIN SEL-1 HOMOLOG 3"/>
    <property type="match status" value="1"/>
</dbReference>
<sequence>MGDYYYNVNATSEDLEKALKYYTVAAKFGFPQAMFNVATVLDKHRNISSNIVESTLQLAQKREDHDDRIISIYKKCTELPTRESLLPCHIALVKARLWKIWKMTPLSIKVFSVFISVVMMVVIYFLTHQNTNGSIEFPA</sequence>
<dbReference type="GeneTree" id="ENSGT00660000097095"/>
<evidence type="ECO:0000313" key="3">
    <source>
        <dbReference type="Proteomes" id="UP000008144"/>
    </source>
</evidence>
<dbReference type="PANTHER" id="PTHR44444:SF1">
    <property type="entry name" value="PROTEIN SEL-1 HOMOLOG 3"/>
    <property type="match status" value="1"/>
</dbReference>
<reference evidence="2" key="4">
    <citation type="submission" date="2025-09" db="UniProtKB">
        <authorList>
            <consortium name="Ensembl"/>
        </authorList>
    </citation>
    <scope>IDENTIFICATION</scope>
</reference>
<dbReference type="Ensembl" id="ENSCINT00000037113.1">
    <property type="protein sequence ID" value="ENSCINP00000032515.1"/>
    <property type="gene ID" value="ENSCING00000024901.1"/>
</dbReference>
<accession>H2XS81</accession>
<reference evidence="2" key="2">
    <citation type="journal article" date="2008" name="Genome Biol.">
        <title>Improved genome assembly and evidence-based global gene model set for the chordate Ciona intestinalis: new insight into intron and operon populations.</title>
        <authorList>
            <person name="Satou Y."/>
            <person name="Mineta K."/>
            <person name="Ogasawara M."/>
            <person name="Sasakura Y."/>
            <person name="Shoguchi E."/>
            <person name="Ueno K."/>
            <person name="Yamada L."/>
            <person name="Matsumoto J."/>
            <person name="Wasserscheid J."/>
            <person name="Dewar K."/>
            <person name="Wiley G.B."/>
            <person name="Macmil S.L."/>
            <person name="Roe B.A."/>
            <person name="Zeller R.W."/>
            <person name="Hastings K.E."/>
            <person name="Lemaire P."/>
            <person name="Lindquist E."/>
            <person name="Endo T."/>
            <person name="Hotta K."/>
            <person name="Inaba K."/>
        </authorList>
    </citation>
    <scope>NUCLEOTIDE SEQUENCE [LARGE SCALE GENOMIC DNA]</scope>
    <source>
        <strain evidence="2">wild type</strain>
    </source>
</reference>
<evidence type="ECO:0000256" key="1">
    <source>
        <dbReference type="SAM" id="Phobius"/>
    </source>
</evidence>
<reference evidence="3" key="1">
    <citation type="journal article" date="2002" name="Science">
        <title>The draft genome of Ciona intestinalis: insights into chordate and vertebrate origins.</title>
        <authorList>
            <person name="Dehal P."/>
            <person name="Satou Y."/>
            <person name="Campbell R.K."/>
            <person name="Chapman J."/>
            <person name="Degnan B."/>
            <person name="De Tomaso A."/>
            <person name="Davidson B."/>
            <person name="Di Gregorio A."/>
            <person name="Gelpke M."/>
            <person name="Goodstein D.M."/>
            <person name="Harafuji N."/>
            <person name="Hastings K.E."/>
            <person name="Ho I."/>
            <person name="Hotta K."/>
            <person name="Huang W."/>
            <person name="Kawashima T."/>
            <person name="Lemaire P."/>
            <person name="Martinez D."/>
            <person name="Meinertzhagen I.A."/>
            <person name="Necula S."/>
            <person name="Nonaka M."/>
            <person name="Putnam N."/>
            <person name="Rash S."/>
            <person name="Saiga H."/>
            <person name="Satake M."/>
            <person name="Terry A."/>
            <person name="Yamada L."/>
            <person name="Wang H.G."/>
            <person name="Awazu S."/>
            <person name="Azumi K."/>
            <person name="Boore J."/>
            <person name="Branno M."/>
            <person name="Chin-Bow S."/>
            <person name="DeSantis R."/>
            <person name="Doyle S."/>
            <person name="Francino P."/>
            <person name="Keys D.N."/>
            <person name="Haga S."/>
            <person name="Hayashi H."/>
            <person name="Hino K."/>
            <person name="Imai K.S."/>
            <person name="Inaba K."/>
            <person name="Kano S."/>
            <person name="Kobayashi K."/>
            <person name="Kobayashi M."/>
            <person name="Lee B.I."/>
            <person name="Makabe K.W."/>
            <person name="Manohar C."/>
            <person name="Matassi G."/>
            <person name="Medina M."/>
            <person name="Mochizuki Y."/>
            <person name="Mount S."/>
            <person name="Morishita T."/>
            <person name="Miura S."/>
            <person name="Nakayama A."/>
            <person name="Nishizaka S."/>
            <person name="Nomoto H."/>
            <person name="Ohta F."/>
            <person name="Oishi K."/>
            <person name="Rigoutsos I."/>
            <person name="Sano M."/>
            <person name="Sasaki A."/>
            <person name="Sasakura Y."/>
            <person name="Shoguchi E."/>
            <person name="Shin-i T."/>
            <person name="Spagnuolo A."/>
            <person name="Stainier D."/>
            <person name="Suzuki M.M."/>
            <person name="Tassy O."/>
            <person name="Takatori N."/>
            <person name="Tokuoka M."/>
            <person name="Yagi K."/>
            <person name="Yoshizaki F."/>
            <person name="Wada S."/>
            <person name="Zhang C."/>
            <person name="Hyatt P.D."/>
            <person name="Larimer F."/>
            <person name="Detter C."/>
            <person name="Doggett N."/>
            <person name="Glavina T."/>
            <person name="Hawkins T."/>
            <person name="Richardson P."/>
            <person name="Lucas S."/>
            <person name="Kohara Y."/>
            <person name="Levine M."/>
            <person name="Satoh N."/>
            <person name="Rokhsar D.S."/>
        </authorList>
    </citation>
    <scope>NUCLEOTIDE SEQUENCE [LARGE SCALE GENOMIC DNA]</scope>
</reference>
<dbReference type="AlphaFoldDB" id="H2XS81"/>
<organism evidence="2 3">
    <name type="scientific">Ciona intestinalis</name>
    <name type="common">Transparent sea squirt</name>
    <name type="synonym">Ascidia intestinalis</name>
    <dbReference type="NCBI Taxonomy" id="7719"/>
    <lineage>
        <taxon>Eukaryota</taxon>
        <taxon>Metazoa</taxon>
        <taxon>Chordata</taxon>
        <taxon>Tunicata</taxon>
        <taxon>Ascidiacea</taxon>
        <taxon>Phlebobranchia</taxon>
        <taxon>Cionidae</taxon>
        <taxon>Ciona</taxon>
    </lineage>
</organism>
<dbReference type="InParanoid" id="H2XS81"/>
<dbReference type="OMA" id="YMITHRN"/>
<proteinExistence type="predicted"/>
<dbReference type="Proteomes" id="UP000008144">
    <property type="component" value="Chromosome 11"/>
</dbReference>
<reference evidence="2" key="3">
    <citation type="submission" date="2025-08" db="UniProtKB">
        <authorList>
            <consortium name="Ensembl"/>
        </authorList>
    </citation>
    <scope>IDENTIFICATION</scope>
</reference>
<keyword evidence="1" id="KW-0812">Transmembrane</keyword>
<dbReference type="InterPro" id="IPR042756">
    <property type="entry name" value="Sel-1L3"/>
</dbReference>
<keyword evidence="1" id="KW-1133">Transmembrane helix</keyword>
<dbReference type="STRING" id="7719.ENSCINP00000032515"/>
<dbReference type="GeneID" id="101243397"/>
<dbReference type="Gene3D" id="1.25.40.10">
    <property type="entry name" value="Tetratricopeptide repeat domain"/>
    <property type="match status" value="1"/>
</dbReference>
<protein>
    <submittedName>
        <fullName evidence="2">Protein sel-1 homolog 3-like</fullName>
    </submittedName>
</protein>
<dbReference type="InterPro" id="IPR011990">
    <property type="entry name" value="TPR-like_helical_dom_sf"/>
</dbReference>
<keyword evidence="3" id="KW-1185">Reference proteome</keyword>
<name>H2XS81_CIOIN</name>
<dbReference type="SUPFAM" id="SSF81901">
    <property type="entry name" value="HCP-like"/>
    <property type="match status" value="1"/>
</dbReference>
<evidence type="ECO:0000313" key="2">
    <source>
        <dbReference type="Ensembl" id="ENSCINP00000032515.1"/>
    </source>
</evidence>
<accession>A0A1W5BB54</accession>